<feature type="repeat" description="ANK" evidence="1">
    <location>
        <begin position="85"/>
        <end position="117"/>
    </location>
</feature>
<keyword evidence="1" id="KW-0040">ANK repeat</keyword>
<feature type="domain" description="LEM" evidence="3">
    <location>
        <begin position="569"/>
        <end position="613"/>
    </location>
</feature>
<dbReference type="SMART" id="SM00248">
    <property type="entry name" value="ANK"/>
    <property type="match status" value="4"/>
</dbReference>
<accession>A0A9P0K333</accession>
<dbReference type="InterPro" id="IPR002110">
    <property type="entry name" value="Ankyrin_rpt"/>
</dbReference>
<dbReference type="PANTHER" id="PTHR46427:SF1">
    <property type="entry name" value="ANKYRIN REPEAT AND LEM DOMAIN-CONTAINING PROTEIN 1"/>
    <property type="match status" value="1"/>
</dbReference>
<gene>
    <name evidence="4" type="ORF">ACAOBT_LOCUS6318</name>
</gene>
<evidence type="ECO:0000256" key="1">
    <source>
        <dbReference type="PROSITE-ProRule" id="PRU00023"/>
    </source>
</evidence>
<evidence type="ECO:0000256" key="2">
    <source>
        <dbReference type="SAM" id="MobiDB-lite"/>
    </source>
</evidence>
<dbReference type="Pfam" id="PF12796">
    <property type="entry name" value="Ank_2"/>
    <property type="match status" value="1"/>
</dbReference>
<dbReference type="AlphaFoldDB" id="A0A9P0K333"/>
<dbReference type="CDD" id="cd10454">
    <property type="entry name" value="GIY-YIG_COG3680_Meta"/>
    <property type="match status" value="1"/>
</dbReference>
<dbReference type="PROSITE" id="PS50954">
    <property type="entry name" value="LEM"/>
    <property type="match status" value="1"/>
</dbReference>
<dbReference type="CDD" id="cd12934">
    <property type="entry name" value="LEM"/>
    <property type="match status" value="1"/>
</dbReference>
<name>A0A9P0K333_ACAOB</name>
<dbReference type="Pfam" id="PF22945">
    <property type="entry name" value="LEM-3_GIY-YIG"/>
    <property type="match status" value="1"/>
</dbReference>
<organism evidence="4 5">
    <name type="scientific">Acanthoscelides obtectus</name>
    <name type="common">Bean weevil</name>
    <name type="synonym">Bruchus obtectus</name>
    <dbReference type="NCBI Taxonomy" id="200917"/>
    <lineage>
        <taxon>Eukaryota</taxon>
        <taxon>Metazoa</taxon>
        <taxon>Ecdysozoa</taxon>
        <taxon>Arthropoda</taxon>
        <taxon>Hexapoda</taxon>
        <taxon>Insecta</taxon>
        <taxon>Pterygota</taxon>
        <taxon>Neoptera</taxon>
        <taxon>Endopterygota</taxon>
        <taxon>Coleoptera</taxon>
        <taxon>Polyphaga</taxon>
        <taxon>Cucujiformia</taxon>
        <taxon>Chrysomeloidea</taxon>
        <taxon>Chrysomelidae</taxon>
        <taxon>Bruchinae</taxon>
        <taxon>Bruchini</taxon>
        <taxon>Acanthoscelides</taxon>
    </lineage>
</organism>
<evidence type="ECO:0000313" key="5">
    <source>
        <dbReference type="Proteomes" id="UP001152888"/>
    </source>
</evidence>
<dbReference type="EMBL" id="CAKOFQ010006725">
    <property type="protein sequence ID" value="CAH1965411.1"/>
    <property type="molecule type" value="Genomic_DNA"/>
</dbReference>
<dbReference type="PROSITE" id="PS50088">
    <property type="entry name" value="ANK_REPEAT"/>
    <property type="match status" value="1"/>
</dbReference>
<dbReference type="SUPFAM" id="SSF63451">
    <property type="entry name" value="LEM domain"/>
    <property type="match status" value="1"/>
</dbReference>
<evidence type="ECO:0000259" key="3">
    <source>
        <dbReference type="PROSITE" id="PS50954"/>
    </source>
</evidence>
<dbReference type="InterPro" id="IPR036770">
    <property type="entry name" value="Ankyrin_rpt-contain_sf"/>
</dbReference>
<dbReference type="GO" id="GO:0005737">
    <property type="term" value="C:cytoplasm"/>
    <property type="evidence" value="ECO:0007669"/>
    <property type="project" value="TreeGrafter"/>
</dbReference>
<sequence length="835" mass="94717">MSIYKGQNRREFYLASLLYDSIDDNNFAAVKSLICEKGADPNLILPNKGISSFHLTIGSDCTDFALKVTRFILQNGGNPNVRSDDGLTPVHIAAAWGRNDILRLLLGCGGDPEVRDSNRLTPIHYAHKEEHRDCLRLLAQHVQHKNEVLFARKDEGPDGCVQFHLDKILVNNGQHIGEYEIVEDHKPDSITPSNCNLGDLPQSNPKEFVMNWFNNHIDETYEKFLDGLDPNGSSDNFQSFESSIDESDNDSYRLSKRLNITFRKAYTKRRRMSKTMKPGRKLEFSSSENEMETPKNQDLDIVNSNFTNFKESSVESGIVSVPSPKQIKDSLNREQKENMACSSYKYCSNEAKIADAQPIPCIKVEQACSGYKSYSIENKQCLGKLIGNSRSGYKSNGAKRMTSSPLEKEVEPMQDVTHVIASQSSGYKSSTSENRNVALNLVAENQNEVNRTFKVTTIEEINRESQRRSTNTTESFKTCSLLSNKFEKNIFEITEDLSGNSTLNKVKTDQNNRKSESTVSSEQSFVSVSEVYRYEDTEEGIVLYEKRLLKAPSDCNGTIMTTSSKMSSLPECFDYDSDKLRAELTSHGFAPGPITVTTKKVYLKKLYQLKRHAPVVAINPVVQKKVFSLELEKTLRDPKWTLDLASFKSLEEVVTKDFAKPEPSRKWREGINKTSFTYLLLDPRISDNLPCRSDLLEPKDVWKIFLSSIFYVGKGKRSRPYSHLYEAVGLWRQGKLDSDSKKLKTILDIWRDDLGVVCLHIFQNTIPVEAYTREAAMISALKLENLTNMKAGEFYGTASTWTQKQKKLLGVLLLYKAKDIFLSEGERQLYPQDIK</sequence>
<reference evidence="4" key="1">
    <citation type="submission" date="2022-03" db="EMBL/GenBank/DDBJ databases">
        <authorList>
            <person name="Sayadi A."/>
        </authorList>
    </citation>
    <scope>NUCLEOTIDE SEQUENCE</scope>
</reference>
<evidence type="ECO:0000313" key="4">
    <source>
        <dbReference type="EMBL" id="CAH1965411.1"/>
    </source>
</evidence>
<feature type="compositionally biased region" description="Basic residues" evidence="2">
    <location>
        <begin position="269"/>
        <end position="279"/>
    </location>
</feature>
<dbReference type="OrthoDB" id="1601181at2759"/>
<dbReference type="SUPFAM" id="SSF48403">
    <property type="entry name" value="Ankyrin repeat"/>
    <property type="match status" value="1"/>
</dbReference>
<proteinExistence type="predicted"/>
<dbReference type="GO" id="GO:0004520">
    <property type="term" value="F:DNA endonuclease activity"/>
    <property type="evidence" value="ECO:0007669"/>
    <property type="project" value="TreeGrafter"/>
</dbReference>
<dbReference type="Gene3D" id="1.25.40.20">
    <property type="entry name" value="Ankyrin repeat-containing domain"/>
    <property type="match status" value="1"/>
</dbReference>
<comment type="caution">
    <text evidence="4">The sequence shown here is derived from an EMBL/GenBank/DDBJ whole genome shotgun (WGS) entry which is preliminary data.</text>
</comment>
<dbReference type="InterPro" id="IPR034998">
    <property type="entry name" value="ANKLE1"/>
</dbReference>
<dbReference type="InterPro" id="IPR003887">
    <property type="entry name" value="LEM_dom"/>
</dbReference>
<dbReference type="GO" id="GO:0005654">
    <property type="term" value="C:nucleoplasm"/>
    <property type="evidence" value="ECO:0007669"/>
    <property type="project" value="TreeGrafter"/>
</dbReference>
<protein>
    <recommendedName>
        <fullName evidence="3">LEM domain-containing protein</fullName>
    </recommendedName>
</protein>
<keyword evidence="5" id="KW-1185">Reference proteome</keyword>
<dbReference type="Gene3D" id="1.10.720.40">
    <property type="match status" value="1"/>
</dbReference>
<feature type="region of interest" description="Disordered" evidence="2">
    <location>
        <begin position="269"/>
        <end position="295"/>
    </location>
</feature>
<dbReference type="Proteomes" id="UP001152888">
    <property type="component" value="Unassembled WGS sequence"/>
</dbReference>
<dbReference type="PROSITE" id="PS50297">
    <property type="entry name" value="ANK_REP_REGION"/>
    <property type="match status" value="1"/>
</dbReference>
<dbReference type="GO" id="GO:0000712">
    <property type="term" value="P:resolution of meiotic recombination intermediates"/>
    <property type="evidence" value="ECO:0007669"/>
    <property type="project" value="TreeGrafter"/>
</dbReference>
<dbReference type="PANTHER" id="PTHR46427">
    <property type="entry name" value="ANKYRIN REPEAT AND LEM DOMAIN-CONTAINING PROTEIN 1"/>
    <property type="match status" value="1"/>
</dbReference>
<dbReference type="Pfam" id="PF03020">
    <property type="entry name" value="LEM"/>
    <property type="match status" value="1"/>
</dbReference>
<dbReference type="GO" id="GO:0000724">
    <property type="term" value="P:double-strand break repair via homologous recombination"/>
    <property type="evidence" value="ECO:0007669"/>
    <property type="project" value="TreeGrafter"/>
</dbReference>
<dbReference type="InterPro" id="IPR011015">
    <property type="entry name" value="LEM/LEM-like_dom_sf"/>
</dbReference>
<dbReference type="SMART" id="SM00540">
    <property type="entry name" value="LEM"/>
    <property type="match status" value="1"/>
</dbReference>